<reference evidence="1 2" key="2">
    <citation type="journal article" date="2013" name="PLoS Genet.">
        <title>Comparative genome structure, secondary metabolite, and effector coding capacity across Cochliobolus pathogens.</title>
        <authorList>
            <person name="Condon B.J."/>
            <person name="Leng Y."/>
            <person name="Wu D."/>
            <person name="Bushley K.E."/>
            <person name="Ohm R.A."/>
            <person name="Otillar R."/>
            <person name="Martin J."/>
            <person name="Schackwitz W."/>
            <person name="Grimwood J."/>
            <person name="MohdZainudin N."/>
            <person name="Xue C."/>
            <person name="Wang R."/>
            <person name="Manning V.A."/>
            <person name="Dhillon B."/>
            <person name="Tu Z.J."/>
            <person name="Steffenson B.J."/>
            <person name="Salamov A."/>
            <person name="Sun H."/>
            <person name="Lowry S."/>
            <person name="LaButti K."/>
            <person name="Han J."/>
            <person name="Copeland A."/>
            <person name="Lindquist E."/>
            <person name="Barry K."/>
            <person name="Schmutz J."/>
            <person name="Baker S.E."/>
            <person name="Ciuffetti L.M."/>
            <person name="Grigoriev I.V."/>
            <person name="Zhong S."/>
            <person name="Turgeon B.G."/>
        </authorList>
    </citation>
    <scope>NUCLEOTIDE SEQUENCE [LARGE SCALE GENOMIC DNA]</scope>
    <source>
        <strain evidence="2">28A</strain>
    </source>
</reference>
<reference evidence="1 2" key="1">
    <citation type="journal article" date="2012" name="PLoS Pathog.">
        <title>Diverse lifestyles and strategies of plant pathogenesis encoded in the genomes of eighteen Dothideomycetes fungi.</title>
        <authorList>
            <person name="Ohm R.A."/>
            <person name="Feau N."/>
            <person name="Henrissat B."/>
            <person name="Schoch C.L."/>
            <person name="Horwitz B.A."/>
            <person name="Barry K.W."/>
            <person name="Condon B.J."/>
            <person name="Copeland A.C."/>
            <person name="Dhillon B."/>
            <person name="Glaser F."/>
            <person name="Hesse C.N."/>
            <person name="Kosti I."/>
            <person name="LaButti K."/>
            <person name="Lindquist E.A."/>
            <person name="Lucas S."/>
            <person name="Salamov A.A."/>
            <person name="Bradshaw R.E."/>
            <person name="Ciuffetti L."/>
            <person name="Hamelin R.C."/>
            <person name="Kema G.H.J."/>
            <person name="Lawrence C."/>
            <person name="Scott J.A."/>
            <person name="Spatafora J.W."/>
            <person name="Turgeon B.G."/>
            <person name="de Wit P.J.G.M."/>
            <person name="Zhong S."/>
            <person name="Goodwin S.B."/>
            <person name="Grigoriev I.V."/>
        </authorList>
    </citation>
    <scope>NUCLEOTIDE SEQUENCE [LARGE SCALE GENOMIC DNA]</scope>
    <source>
        <strain evidence="2">28A</strain>
    </source>
</reference>
<dbReference type="RefSeq" id="XP_008025679.1">
    <property type="nucleotide sequence ID" value="XM_008027488.1"/>
</dbReference>
<dbReference type="eggNOG" id="ENOG502SJYI">
    <property type="taxonomic scope" value="Eukaryota"/>
</dbReference>
<sequence>MAIGRLQAALAAATNEVTVAAANINFDFTLIKCEAPKEFQGLGNVLAKKRKENAEYGSIHVLARQLGALFDGVCHPTPALLEAYGNRASAIAKASQKTSEPYIGTPFGEYTGADGTSIWAAATSSKCALHVHLLACILARMWTASEAVAIWTELVSERKKEIARKVDEGEPVAFALAAAVGQDISRPQLVAWDTSARAWLSTADQFSCNKQKQLELILKNLDLAVTDGPAVFPSVTNTWKIALATMEKLVWGMPQAVNDGAALIGLSAWHLYPDMVLYSPKFVEVKMEDSNVAEGGVLSLGVSRGPDLSDRKRGVRWSLSLAQLRHYGRPVQVTAGLKADSRLTWPQLTLVTFAAILEQWDLDTTLHEPLAQLLTSLFQHAKPGWKNDKQMMRRFKILTGPSKIPQFSRYS</sequence>
<name>R0KCX8_EXST2</name>
<gene>
    <name evidence="1" type="ORF">SETTUDRAFT_153933</name>
</gene>
<organism evidence="1 2">
    <name type="scientific">Exserohilum turcicum (strain 28A)</name>
    <name type="common">Northern leaf blight fungus</name>
    <name type="synonym">Setosphaeria turcica</name>
    <dbReference type="NCBI Taxonomy" id="671987"/>
    <lineage>
        <taxon>Eukaryota</taxon>
        <taxon>Fungi</taxon>
        <taxon>Dikarya</taxon>
        <taxon>Ascomycota</taxon>
        <taxon>Pezizomycotina</taxon>
        <taxon>Dothideomycetes</taxon>
        <taxon>Pleosporomycetidae</taxon>
        <taxon>Pleosporales</taxon>
        <taxon>Pleosporineae</taxon>
        <taxon>Pleosporaceae</taxon>
        <taxon>Exserohilum</taxon>
    </lineage>
</organism>
<proteinExistence type="predicted"/>
<dbReference type="Proteomes" id="UP000016935">
    <property type="component" value="Unassembled WGS sequence"/>
</dbReference>
<keyword evidence="2" id="KW-1185">Reference proteome</keyword>
<accession>R0KCX8</accession>
<evidence type="ECO:0000313" key="1">
    <source>
        <dbReference type="EMBL" id="EOA87219.1"/>
    </source>
</evidence>
<protein>
    <submittedName>
        <fullName evidence="1">Uncharacterized protein</fullName>
    </submittedName>
</protein>
<dbReference type="HOGENOM" id="CLU_049636_1_0_1"/>
<dbReference type="EMBL" id="KB908592">
    <property type="protein sequence ID" value="EOA87219.1"/>
    <property type="molecule type" value="Genomic_DNA"/>
</dbReference>
<evidence type="ECO:0000313" key="2">
    <source>
        <dbReference type="Proteomes" id="UP000016935"/>
    </source>
</evidence>
<dbReference type="AlphaFoldDB" id="R0KCX8"/>
<dbReference type="GeneID" id="19397356"/>
<dbReference type="OrthoDB" id="5354164at2759"/>